<dbReference type="Pfam" id="PF05709">
    <property type="entry name" value="Sipho_tail"/>
    <property type="match status" value="1"/>
</dbReference>
<dbReference type="EMBL" id="BBXV01000023">
    <property type="protein sequence ID" value="GAQ18039.1"/>
    <property type="molecule type" value="Genomic_DNA"/>
</dbReference>
<sequence>MTIIQRLNGDTHDLKQLGIRTKNFIVSSPDYVHNTESLEGRPGAIDMGSTIGPRQITCEFKAIAYDMADFPLMRDEIFKLFRSDEAFYIIDPKNPGKRWLVKVSGTYELDQKFVYGDFSVQMVCNKGLAESIGTSLSPREWDVNLWQWGMGIPYDDYEYEHTTSNFTIYNAGTETIDPRFNDLVITIKATTSDYIEIINKTTGETYRYNGSLTSNDTLIIDGIRSTKNSLSVFRDTNKKLLTLLPGPNDIEVKGATVERILFDFRFLYL</sequence>
<evidence type="ECO:0000313" key="2">
    <source>
        <dbReference type="EMBL" id="GAQ18039.1"/>
    </source>
</evidence>
<protein>
    <submittedName>
        <fullName evidence="2">Glycoside Hydrolase Family 73</fullName>
    </submittedName>
</protein>
<accession>A0A0U9H5P7</accession>
<feature type="domain" description="Siphovirus-type tail component RIFT-related" evidence="1">
    <location>
        <begin position="13"/>
        <end position="124"/>
    </location>
</feature>
<comment type="caution">
    <text evidence="2">The sequence shown here is derived from an EMBL/GenBank/DDBJ whole genome shotgun (WGS) entry which is preliminary data.</text>
</comment>
<organism evidence="2 3">
    <name type="scientific">Oceanobacillus picturae</name>
    <dbReference type="NCBI Taxonomy" id="171693"/>
    <lineage>
        <taxon>Bacteria</taxon>
        <taxon>Bacillati</taxon>
        <taxon>Bacillota</taxon>
        <taxon>Bacilli</taxon>
        <taxon>Bacillales</taxon>
        <taxon>Bacillaceae</taxon>
        <taxon>Oceanobacillus</taxon>
    </lineage>
</organism>
<dbReference type="RefSeq" id="WP_058950191.1">
    <property type="nucleotide sequence ID" value="NZ_BBXV01000023.1"/>
</dbReference>
<dbReference type="Proteomes" id="UP000052946">
    <property type="component" value="Unassembled WGS sequence"/>
</dbReference>
<dbReference type="GO" id="GO:0016787">
    <property type="term" value="F:hydrolase activity"/>
    <property type="evidence" value="ECO:0007669"/>
    <property type="project" value="UniProtKB-KW"/>
</dbReference>
<gene>
    <name evidence="2" type="ORF">OPHB3_1978</name>
</gene>
<reference evidence="3" key="1">
    <citation type="submission" date="2015-07" db="EMBL/GenBank/DDBJ databases">
        <title>Draft Genome Sequence of Oceanobacillus picturae Heshi-B3 that Was Isolated from Fermented Rice Bran with Aging Salted Mackerel, Which Was Named Heshiko as Traditional Fermented Seafood in Japan.</title>
        <authorList>
            <person name="Akuzawa S."/>
            <person name="Nakagawa J."/>
            <person name="Kanekatsu T."/>
            <person name="Kanesaki Y."/>
            <person name="Suzuki T."/>
        </authorList>
    </citation>
    <scope>NUCLEOTIDE SEQUENCE [LARGE SCALE GENOMIC DNA]</scope>
    <source>
        <strain evidence="3">Heshi-B3</strain>
    </source>
</reference>
<keyword evidence="2" id="KW-0378">Hydrolase</keyword>
<evidence type="ECO:0000313" key="3">
    <source>
        <dbReference type="Proteomes" id="UP000052946"/>
    </source>
</evidence>
<dbReference type="InterPro" id="IPR008841">
    <property type="entry name" value="Siphovirus-type_tail_N"/>
</dbReference>
<evidence type="ECO:0000259" key="1">
    <source>
        <dbReference type="Pfam" id="PF05709"/>
    </source>
</evidence>
<proteinExistence type="predicted"/>
<reference evidence="2 3" key="2">
    <citation type="journal article" date="2016" name="Genome Announc.">
        <title>Draft Genome Sequence of Oceanobacillus picturae Heshi-B3, Isolated from Fermented Rice Bran in a Traditional Japanese Seafood Dish.</title>
        <authorList>
            <person name="Akuzawa S."/>
            <person name="Nagaoka J."/>
            <person name="Kanekatsu M."/>
            <person name="Kanesaki Y."/>
            <person name="Suzuki T."/>
        </authorList>
    </citation>
    <scope>NUCLEOTIDE SEQUENCE [LARGE SCALE GENOMIC DNA]</scope>
    <source>
        <strain evidence="2 3">Heshi-B3</strain>
    </source>
</reference>
<dbReference type="Gene3D" id="2.40.30.200">
    <property type="match status" value="1"/>
</dbReference>
<dbReference type="AlphaFoldDB" id="A0A0U9H5P7"/>
<dbReference type="OrthoDB" id="2194642at2"/>
<name>A0A0U9H5P7_9BACI</name>